<dbReference type="AlphaFoldDB" id="A0A4C1YZL9"/>
<gene>
    <name evidence="1" type="ORF">EVAR_57656_1</name>
</gene>
<comment type="caution">
    <text evidence="1">The sequence shown here is derived from an EMBL/GenBank/DDBJ whole genome shotgun (WGS) entry which is preliminary data.</text>
</comment>
<protein>
    <submittedName>
        <fullName evidence="1">Uncharacterized protein</fullName>
    </submittedName>
</protein>
<sequence length="75" mass="8689">MTTSLSAPESRHLNRDKRLWEVLSEGTGAVSLSNNKYQTRWYVRKTMSGNNSTTRMNIISYKRNFAETVASRLEF</sequence>
<dbReference type="Proteomes" id="UP000299102">
    <property type="component" value="Unassembled WGS sequence"/>
</dbReference>
<proteinExistence type="predicted"/>
<dbReference type="EMBL" id="BGZK01001461">
    <property type="protein sequence ID" value="GBP80402.1"/>
    <property type="molecule type" value="Genomic_DNA"/>
</dbReference>
<evidence type="ECO:0000313" key="2">
    <source>
        <dbReference type="Proteomes" id="UP000299102"/>
    </source>
</evidence>
<accession>A0A4C1YZL9</accession>
<organism evidence="1 2">
    <name type="scientific">Eumeta variegata</name>
    <name type="common">Bagworm moth</name>
    <name type="synonym">Eumeta japonica</name>
    <dbReference type="NCBI Taxonomy" id="151549"/>
    <lineage>
        <taxon>Eukaryota</taxon>
        <taxon>Metazoa</taxon>
        <taxon>Ecdysozoa</taxon>
        <taxon>Arthropoda</taxon>
        <taxon>Hexapoda</taxon>
        <taxon>Insecta</taxon>
        <taxon>Pterygota</taxon>
        <taxon>Neoptera</taxon>
        <taxon>Endopterygota</taxon>
        <taxon>Lepidoptera</taxon>
        <taxon>Glossata</taxon>
        <taxon>Ditrysia</taxon>
        <taxon>Tineoidea</taxon>
        <taxon>Psychidae</taxon>
        <taxon>Oiketicinae</taxon>
        <taxon>Eumeta</taxon>
    </lineage>
</organism>
<reference evidence="1 2" key="1">
    <citation type="journal article" date="2019" name="Commun. Biol.">
        <title>The bagworm genome reveals a unique fibroin gene that provides high tensile strength.</title>
        <authorList>
            <person name="Kono N."/>
            <person name="Nakamura H."/>
            <person name="Ohtoshi R."/>
            <person name="Tomita M."/>
            <person name="Numata K."/>
            <person name="Arakawa K."/>
        </authorList>
    </citation>
    <scope>NUCLEOTIDE SEQUENCE [LARGE SCALE GENOMIC DNA]</scope>
</reference>
<name>A0A4C1YZL9_EUMVA</name>
<evidence type="ECO:0000313" key="1">
    <source>
        <dbReference type="EMBL" id="GBP80402.1"/>
    </source>
</evidence>
<keyword evidence="2" id="KW-1185">Reference proteome</keyword>